<dbReference type="EMBL" id="JAINVB010000001">
    <property type="protein sequence ID" value="MCK0087245.1"/>
    <property type="molecule type" value="Genomic_DNA"/>
</dbReference>
<feature type="coiled-coil region" evidence="1">
    <location>
        <begin position="238"/>
        <end position="265"/>
    </location>
</feature>
<dbReference type="AlphaFoldDB" id="A0AAW5F5W9"/>
<evidence type="ECO:0008006" key="4">
    <source>
        <dbReference type="Google" id="ProtNLM"/>
    </source>
</evidence>
<comment type="caution">
    <text evidence="2">The sequence shown here is derived from an EMBL/GenBank/DDBJ whole genome shotgun (WGS) entry which is preliminary data.</text>
</comment>
<dbReference type="Proteomes" id="UP001203136">
    <property type="component" value="Unassembled WGS sequence"/>
</dbReference>
<proteinExistence type="predicted"/>
<evidence type="ECO:0000313" key="2">
    <source>
        <dbReference type="EMBL" id="MCK0087245.1"/>
    </source>
</evidence>
<protein>
    <recommendedName>
        <fullName evidence="4">TIGR02677 family protein</fullName>
    </recommendedName>
</protein>
<keyword evidence="1" id="KW-0175">Coiled coil</keyword>
<reference evidence="2" key="1">
    <citation type="journal article" date="2022" name="Cell Host Microbe">
        <title>Colonization of the live biotherapeutic product VE303 and modulation of the microbiota and metabolites in healthy volunteers.</title>
        <authorList>
            <person name="Dsouza M."/>
            <person name="Menon R."/>
            <person name="Crossette E."/>
            <person name="Bhattarai S.K."/>
            <person name="Schneider J."/>
            <person name="Kim Y.G."/>
            <person name="Reddy S."/>
            <person name="Caballero S."/>
            <person name="Felix C."/>
            <person name="Cornacchione L."/>
            <person name="Hendrickson J."/>
            <person name="Watson A.R."/>
            <person name="Minot S.S."/>
            <person name="Greenfield N."/>
            <person name="Schopf L."/>
            <person name="Szabady R."/>
            <person name="Patarroyo J."/>
            <person name="Smith W."/>
            <person name="Harrison P."/>
            <person name="Kuijper E.J."/>
            <person name="Kelly C.P."/>
            <person name="Olle B."/>
            <person name="Bobilev D."/>
            <person name="Silber J.L."/>
            <person name="Bucci V."/>
            <person name="Roberts B."/>
            <person name="Faith J."/>
            <person name="Norman J.M."/>
        </authorList>
    </citation>
    <scope>NUCLEOTIDE SEQUENCE</scope>
    <source>
        <strain evidence="2">VE303-04</strain>
    </source>
</reference>
<name>A0AAW5F5W9_CLOSY</name>
<gene>
    <name evidence="2" type="ORF">K5I21_15450</name>
</gene>
<organism evidence="2 3">
    <name type="scientific">Clostridium symbiosum</name>
    <name type="common">Bacteroides symbiosus</name>
    <dbReference type="NCBI Taxonomy" id="1512"/>
    <lineage>
        <taxon>Bacteria</taxon>
        <taxon>Bacillati</taxon>
        <taxon>Bacillota</taxon>
        <taxon>Clostridia</taxon>
        <taxon>Lachnospirales</taxon>
        <taxon>Lachnospiraceae</taxon>
        <taxon>Otoolea</taxon>
    </lineage>
</organism>
<evidence type="ECO:0000313" key="3">
    <source>
        <dbReference type="Proteomes" id="UP001203136"/>
    </source>
</evidence>
<accession>A0AAW5F5W9</accession>
<evidence type="ECO:0000256" key="1">
    <source>
        <dbReference type="SAM" id="Coils"/>
    </source>
</evidence>
<sequence length="541" mass="64587">MRYDFLKHFPKRMKHVGLYAVLLQGSLQKTTWQKYGFVRADEQINLIFAVLLYIMEQSLKEEYCTKDDIGVFIDELNMEYLKKDMAYEDCKSLGDFILNVVLSNEGKAMYFDGYNFEQKAYQIMNISYVANRIVYVEDEVKRTSYYLTDDGYNLLLGTLEMESNMKLTIHEMIFKMHLEKQSYDKAVDEIKNVFNLLRIQLQKIQEAMGKVRRNALNYSVAEYGDILDENLDTISDTNQKFQDYRELVKARARELEKEKINIRRLTPEEEEKLKNLREIESYLTRTIDEHQRILNGHFDLKALYTRELEQLSQMSLIKRFPLRSAFYDKVLEKPEIMERMDLFLRPLFGQDPDKIYNLNKALEIQKPIRRRREEEETELLDLDEDAWQEEQERRLREKLKRYEGSLSFLLELASEKGEITLEEISSRLPEDEEQSADRERLIPNTEIFKEIMVELIKNQQIDIRALRKERSEYIREKADSFQLNEMLLDLADRQGDPIQRIEVYRLEDGKVIEFGRVKSEDGRIKRVACSNVLLRVIREDR</sequence>
<dbReference type="RefSeq" id="WP_003508561.1">
    <property type="nucleotide sequence ID" value="NZ_BAABZD010000002.1"/>
</dbReference>